<keyword evidence="2" id="KW-0677">Repeat</keyword>
<evidence type="ECO:0000256" key="1">
    <source>
        <dbReference type="ARBA" id="ARBA00022614"/>
    </source>
</evidence>
<dbReference type="EMBL" id="GG745339">
    <property type="protein sequence ID" value="KNE62072.1"/>
    <property type="molecule type" value="Genomic_DNA"/>
</dbReference>
<organism evidence="4 5">
    <name type="scientific">Allomyces macrogynus (strain ATCC 38327)</name>
    <name type="common">Allomyces javanicus var. macrogynus</name>
    <dbReference type="NCBI Taxonomy" id="578462"/>
    <lineage>
        <taxon>Eukaryota</taxon>
        <taxon>Fungi</taxon>
        <taxon>Fungi incertae sedis</taxon>
        <taxon>Blastocladiomycota</taxon>
        <taxon>Blastocladiomycetes</taxon>
        <taxon>Blastocladiales</taxon>
        <taxon>Blastocladiaceae</taxon>
        <taxon>Allomyces</taxon>
    </lineage>
</organism>
<dbReference type="InterPro" id="IPR032675">
    <property type="entry name" value="LRR_dom_sf"/>
</dbReference>
<feature type="compositionally biased region" description="Basic residues" evidence="3">
    <location>
        <begin position="1"/>
        <end position="18"/>
    </location>
</feature>
<evidence type="ECO:0000256" key="3">
    <source>
        <dbReference type="SAM" id="MobiDB-lite"/>
    </source>
</evidence>
<feature type="region of interest" description="Disordered" evidence="3">
    <location>
        <begin position="243"/>
        <end position="269"/>
    </location>
</feature>
<dbReference type="OrthoDB" id="433501at2759"/>
<feature type="compositionally biased region" description="Polar residues" evidence="3">
    <location>
        <begin position="288"/>
        <end position="302"/>
    </location>
</feature>
<dbReference type="PANTHER" id="PTHR18849:SF0">
    <property type="entry name" value="CILIA- AND FLAGELLA-ASSOCIATED PROTEIN 410-RELATED"/>
    <property type="match status" value="1"/>
</dbReference>
<dbReference type="AlphaFoldDB" id="A0A0L0SHZ1"/>
<feature type="region of interest" description="Disordered" evidence="3">
    <location>
        <begin position="1"/>
        <end position="56"/>
    </location>
</feature>
<dbReference type="Gene3D" id="3.80.10.10">
    <property type="entry name" value="Ribonuclease Inhibitor"/>
    <property type="match status" value="1"/>
</dbReference>
<evidence type="ECO:0008006" key="6">
    <source>
        <dbReference type="Google" id="ProtNLM"/>
    </source>
</evidence>
<dbReference type="eggNOG" id="KOG2123">
    <property type="taxonomic scope" value="Eukaryota"/>
</dbReference>
<gene>
    <name evidence="4" type="ORF">AMAG_07326</name>
</gene>
<name>A0A0L0SHZ1_ALLM3</name>
<proteinExistence type="predicted"/>
<accession>A0A0L0SHZ1</accession>
<dbReference type="VEuPathDB" id="FungiDB:AMAG_07326"/>
<evidence type="ECO:0000256" key="2">
    <source>
        <dbReference type="ARBA" id="ARBA00022737"/>
    </source>
</evidence>
<protein>
    <recommendedName>
        <fullName evidence="6">U2A'/phosphoprotein 32 family A C-terminal domain-containing protein</fullName>
    </recommendedName>
</protein>
<keyword evidence="1" id="KW-0433">Leucine-rich repeat</keyword>
<sequence length="469" mass="51009">MPGHTTTRRHSRLGKNRRSPSPPKQRRAWGDNVNSGGSSVHVPRGTSSSPMNAASGFTHDHNGHAIKSLTEATILSRNKARTLGDVTELNVWGSQLDDASILQLLPQLRIASLSVNKLTTLAPFLGLTNLEELYLRRNLVGIDLIAPEATAHDHLAVLVHELAFLADCPKLSVLWLSENPISEWDPALYRVSVARILPQVKQLDNKPISAKERQLAQQLALELLHADVAYANAVHSMPLHRGVVASPTTPRRTWHDASPRPTSAAHRVSHANTDHLHRAANDGAHANTSFASQQKASSNWESARTRSPPRRHHDVGTAHRDVAVDGSNLAGPWQRAGPKGERRTPSPRSRHRRAGRDESADGPLLREPITTTHAGRDESADGPMPESVAHIRATAKARARGPTAWTIPAHDDETADSESASSPGSPVDRTAAVGDEHKNNVLFAVLALIHDLDPVALRIVKKEVDRMAK</sequence>
<dbReference type="SUPFAM" id="SSF52058">
    <property type="entry name" value="L domain-like"/>
    <property type="match status" value="1"/>
</dbReference>
<reference evidence="4 5" key="1">
    <citation type="submission" date="2009-11" db="EMBL/GenBank/DDBJ databases">
        <title>Annotation of Allomyces macrogynus ATCC 38327.</title>
        <authorList>
            <consortium name="The Broad Institute Genome Sequencing Platform"/>
            <person name="Russ C."/>
            <person name="Cuomo C."/>
            <person name="Burger G."/>
            <person name="Gray M.W."/>
            <person name="Holland P.W.H."/>
            <person name="King N."/>
            <person name="Lang F.B.F."/>
            <person name="Roger A.J."/>
            <person name="Ruiz-Trillo I."/>
            <person name="Young S.K."/>
            <person name="Zeng Q."/>
            <person name="Gargeya S."/>
            <person name="Fitzgerald M."/>
            <person name="Haas B."/>
            <person name="Abouelleil A."/>
            <person name="Alvarado L."/>
            <person name="Arachchi H.M."/>
            <person name="Berlin A."/>
            <person name="Chapman S.B."/>
            <person name="Gearin G."/>
            <person name="Goldberg J."/>
            <person name="Griggs A."/>
            <person name="Gujja S."/>
            <person name="Hansen M."/>
            <person name="Heiman D."/>
            <person name="Howarth C."/>
            <person name="Larimer J."/>
            <person name="Lui A."/>
            <person name="MacDonald P.J.P."/>
            <person name="McCowen C."/>
            <person name="Montmayeur A."/>
            <person name="Murphy C."/>
            <person name="Neiman D."/>
            <person name="Pearson M."/>
            <person name="Priest M."/>
            <person name="Roberts A."/>
            <person name="Saif S."/>
            <person name="Shea T."/>
            <person name="Sisk P."/>
            <person name="Stolte C."/>
            <person name="Sykes S."/>
            <person name="Wortman J."/>
            <person name="Nusbaum C."/>
            <person name="Birren B."/>
        </authorList>
    </citation>
    <scope>NUCLEOTIDE SEQUENCE [LARGE SCALE GENOMIC DNA]</scope>
    <source>
        <strain evidence="4 5">ATCC 38327</strain>
    </source>
</reference>
<evidence type="ECO:0000313" key="5">
    <source>
        <dbReference type="Proteomes" id="UP000054350"/>
    </source>
</evidence>
<evidence type="ECO:0000313" key="4">
    <source>
        <dbReference type="EMBL" id="KNE62072.1"/>
    </source>
</evidence>
<keyword evidence="5" id="KW-1185">Reference proteome</keyword>
<feature type="region of interest" description="Disordered" evidence="3">
    <location>
        <begin position="288"/>
        <end position="433"/>
    </location>
</feature>
<reference evidence="5" key="2">
    <citation type="submission" date="2009-11" db="EMBL/GenBank/DDBJ databases">
        <title>The Genome Sequence of Allomyces macrogynus strain ATCC 38327.</title>
        <authorList>
            <consortium name="The Broad Institute Genome Sequencing Platform"/>
            <person name="Russ C."/>
            <person name="Cuomo C."/>
            <person name="Shea T."/>
            <person name="Young S.K."/>
            <person name="Zeng Q."/>
            <person name="Koehrsen M."/>
            <person name="Haas B."/>
            <person name="Borodovsky M."/>
            <person name="Guigo R."/>
            <person name="Alvarado L."/>
            <person name="Berlin A."/>
            <person name="Borenstein D."/>
            <person name="Chen Z."/>
            <person name="Engels R."/>
            <person name="Freedman E."/>
            <person name="Gellesch M."/>
            <person name="Goldberg J."/>
            <person name="Griggs A."/>
            <person name="Gujja S."/>
            <person name="Heiman D."/>
            <person name="Hepburn T."/>
            <person name="Howarth C."/>
            <person name="Jen D."/>
            <person name="Larson L."/>
            <person name="Lewis B."/>
            <person name="Mehta T."/>
            <person name="Park D."/>
            <person name="Pearson M."/>
            <person name="Roberts A."/>
            <person name="Saif S."/>
            <person name="Shenoy N."/>
            <person name="Sisk P."/>
            <person name="Stolte C."/>
            <person name="Sykes S."/>
            <person name="Walk T."/>
            <person name="White J."/>
            <person name="Yandava C."/>
            <person name="Burger G."/>
            <person name="Gray M.W."/>
            <person name="Holland P.W.H."/>
            <person name="King N."/>
            <person name="Lang F.B.F."/>
            <person name="Roger A.J."/>
            <person name="Ruiz-Trillo I."/>
            <person name="Lander E."/>
            <person name="Nusbaum C."/>
        </authorList>
    </citation>
    <scope>NUCLEOTIDE SEQUENCE [LARGE SCALE GENOMIC DNA]</scope>
    <source>
        <strain evidence="5">ATCC 38327</strain>
    </source>
</reference>
<dbReference type="PANTHER" id="PTHR18849">
    <property type="entry name" value="LEUCINE RICH REPEAT PROTEIN"/>
    <property type="match status" value="1"/>
</dbReference>
<feature type="compositionally biased region" description="Basic and acidic residues" evidence="3">
    <location>
        <begin position="314"/>
        <end position="323"/>
    </location>
</feature>
<dbReference type="Proteomes" id="UP000054350">
    <property type="component" value="Unassembled WGS sequence"/>
</dbReference>